<dbReference type="AlphaFoldDB" id="A0A7G5IDW5"/>
<organism evidence="1 2">
    <name type="scientific">Sandaracinobacteroides saxicola</name>
    <dbReference type="NCBI Taxonomy" id="2759707"/>
    <lineage>
        <taxon>Bacteria</taxon>
        <taxon>Pseudomonadati</taxon>
        <taxon>Pseudomonadota</taxon>
        <taxon>Alphaproteobacteria</taxon>
        <taxon>Sphingomonadales</taxon>
        <taxon>Sphingosinicellaceae</taxon>
        <taxon>Sandaracinobacteroides</taxon>
    </lineage>
</organism>
<dbReference type="RefSeq" id="WP_182294406.1">
    <property type="nucleotide sequence ID" value="NZ_CP059851.1"/>
</dbReference>
<dbReference type="EMBL" id="CP059851">
    <property type="protein sequence ID" value="QMW21557.1"/>
    <property type="molecule type" value="Genomic_DNA"/>
</dbReference>
<gene>
    <name evidence="1" type="ORF">H3309_08975</name>
</gene>
<proteinExistence type="predicted"/>
<keyword evidence="2" id="KW-1185">Reference proteome</keyword>
<dbReference type="Proteomes" id="UP000515292">
    <property type="component" value="Chromosome"/>
</dbReference>
<reference evidence="1 2" key="1">
    <citation type="submission" date="2020-07" db="EMBL/GenBank/DDBJ databases">
        <title>Complete genome sequence for Sandaracinobacter sp. M6.</title>
        <authorList>
            <person name="Tang Y."/>
            <person name="Liu Q."/>
            <person name="Guo Z."/>
            <person name="Lei P."/>
            <person name="Huang B."/>
        </authorList>
    </citation>
    <scope>NUCLEOTIDE SEQUENCE [LARGE SCALE GENOMIC DNA]</scope>
    <source>
        <strain evidence="1 2">M6</strain>
    </source>
</reference>
<evidence type="ECO:0000313" key="2">
    <source>
        <dbReference type="Proteomes" id="UP000515292"/>
    </source>
</evidence>
<sequence length="58" mass="6384">MGGGNQLSEAFYRSGNGETYSSRLSRAGRQFGAEFMFAIVVHRLREALAVVFSGMLRP</sequence>
<accession>A0A7G5IDW5</accession>
<protein>
    <submittedName>
        <fullName evidence="1">Uncharacterized protein</fullName>
    </submittedName>
</protein>
<evidence type="ECO:0000313" key="1">
    <source>
        <dbReference type="EMBL" id="QMW21557.1"/>
    </source>
</evidence>
<dbReference type="KEGG" id="sand:H3309_08975"/>
<name>A0A7G5IDW5_9SPHN</name>